<dbReference type="VEuPathDB" id="FungiDB:ATEG_08790"/>
<protein>
    <submittedName>
        <fullName evidence="1">HAD-like protein</fullName>
    </submittedName>
</protein>
<keyword evidence="2" id="KW-1185">Reference proteome</keyword>
<dbReference type="Proteomes" id="UP000452235">
    <property type="component" value="Unassembled WGS sequence"/>
</dbReference>
<dbReference type="InterPro" id="IPR023198">
    <property type="entry name" value="PGP-like_dom2"/>
</dbReference>
<evidence type="ECO:0000313" key="1">
    <source>
        <dbReference type="EMBL" id="GFF16998.1"/>
    </source>
</evidence>
<dbReference type="SUPFAM" id="SSF56784">
    <property type="entry name" value="HAD-like"/>
    <property type="match status" value="1"/>
</dbReference>
<evidence type="ECO:0000313" key="2">
    <source>
        <dbReference type="Proteomes" id="UP000452235"/>
    </source>
</evidence>
<dbReference type="PANTHER" id="PTHR43611:SF3">
    <property type="entry name" value="FLAVIN MONONUCLEOTIDE HYDROLASE 1, CHLOROPLATIC"/>
    <property type="match status" value="1"/>
</dbReference>
<dbReference type="OrthoDB" id="2012566at2759"/>
<sequence>MDSNSTSKLPAIVIQVDGVLVKIGRSATRKIPVPIPFLKRLQSTCTWMRYECNEINEQQCYEMLGKQFGSDASELRDAVSTIRDMVDYDKNLVSKIRRLKSESGGLLEVIAVWNIAKPEYESLYQRWGGDFLLDFDVVFTSFAAGARMPHIGFYHQFLTFTRTEPTNAVFVGGDLQNVVTARSLGMRGIVFDASQRLARTLLNTISDPLLRGNAFLQRNAKNLHPFTDCGTTLLENYVQLLILEVTGDEDLIVYKKPDNTKECTWNYYIEQPTFTKMNPPNDLDTTCLALRVVPHEDTIVQSLLDKMLEYLDTDGIIQVYFDHERPRVDPVVCVNVFLAFHIHRREHELQRTIDWIYQVLLYRAYIDGTYYYQTAEWFLFYLSRLLKQTQDANLEGKFGSLLRERIQERIGIPGDSLVLGMRLSVCHAMGVPNYQDMETLTGMQCEDGGWEPGYLYSIPIVGKRIFDRGFTTALAIQVIKESRLNQ</sequence>
<gene>
    <name evidence="1" type="ORF">ATEIFO6365_0006033500</name>
</gene>
<dbReference type="AlphaFoldDB" id="A0A5M3Z0F7"/>
<dbReference type="InterPro" id="IPR023214">
    <property type="entry name" value="HAD_sf"/>
</dbReference>
<reference evidence="1 2" key="1">
    <citation type="submission" date="2020-01" db="EMBL/GenBank/DDBJ databases">
        <title>Aspergillus terreus IFO 6365 whole genome shotgun sequence.</title>
        <authorList>
            <person name="Kanamasa S."/>
            <person name="Takahashi H."/>
        </authorList>
    </citation>
    <scope>NUCLEOTIDE SEQUENCE [LARGE SCALE GENOMIC DNA]</scope>
    <source>
        <strain evidence="1 2">IFO 6365</strain>
    </source>
</reference>
<comment type="caution">
    <text evidence="1">The sequence shown here is derived from an EMBL/GenBank/DDBJ whole genome shotgun (WGS) entry which is preliminary data.</text>
</comment>
<accession>A0A5M3Z0F7</accession>
<dbReference type="PANTHER" id="PTHR43611">
    <property type="entry name" value="ALPHA-D-GLUCOSE 1-PHOSPHATE PHOSPHATASE"/>
    <property type="match status" value="1"/>
</dbReference>
<name>A0A5M3Z0F7_ASPTE</name>
<dbReference type="Gene3D" id="3.40.50.1000">
    <property type="entry name" value="HAD superfamily/HAD-like"/>
    <property type="match status" value="1"/>
</dbReference>
<dbReference type="InterPro" id="IPR036412">
    <property type="entry name" value="HAD-like_sf"/>
</dbReference>
<proteinExistence type="predicted"/>
<organism evidence="1 2">
    <name type="scientific">Aspergillus terreus</name>
    <dbReference type="NCBI Taxonomy" id="33178"/>
    <lineage>
        <taxon>Eukaryota</taxon>
        <taxon>Fungi</taxon>
        <taxon>Dikarya</taxon>
        <taxon>Ascomycota</taxon>
        <taxon>Pezizomycotina</taxon>
        <taxon>Eurotiomycetes</taxon>
        <taxon>Eurotiomycetidae</taxon>
        <taxon>Eurotiales</taxon>
        <taxon>Aspergillaceae</taxon>
        <taxon>Aspergillus</taxon>
        <taxon>Aspergillus subgen. Circumdati</taxon>
    </lineage>
</organism>
<dbReference type="EMBL" id="BLJY01000006">
    <property type="protein sequence ID" value="GFF16998.1"/>
    <property type="molecule type" value="Genomic_DNA"/>
</dbReference>
<dbReference type="Gene3D" id="1.10.150.240">
    <property type="entry name" value="Putative phosphatase, domain 2"/>
    <property type="match status" value="1"/>
</dbReference>